<keyword evidence="2" id="KW-0805">Transcription regulation</keyword>
<dbReference type="SUPFAM" id="SSF56349">
    <property type="entry name" value="DNA breaking-rejoining enzymes"/>
    <property type="match status" value="1"/>
</dbReference>
<dbReference type="Gene3D" id="1.10.150.130">
    <property type="match status" value="1"/>
</dbReference>
<feature type="domain" description="HTH gntR-type" evidence="7">
    <location>
        <begin position="438"/>
        <end position="507"/>
    </location>
</feature>
<dbReference type="InterPro" id="IPR011010">
    <property type="entry name" value="DNA_brk_join_enz"/>
</dbReference>
<name>A0ABN2N8Y7_9PSEU</name>
<proteinExistence type="inferred from homology"/>
<evidence type="ECO:0008006" key="11">
    <source>
        <dbReference type="Google" id="ProtNLM"/>
    </source>
</evidence>
<evidence type="ECO:0000256" key="2">
    <source>
        <dbReference type="ARBA" id="ARBA00023015"/>
    </source>
</evidence>
<evidence type="ECO:0000313" key="10">
    <source>
        <dbReference type="Proteomes" id="UP001500449"/>
    </source>
</evidence>
<dbReference type="PANTHER" id="PTHR30349:SF41">
    <property type="entry name" value="INTEGRASE_RECOMBINASE PROTEIN MJ0367-RELATED"/>
    <property type="match status" value="1"/>
</dbReference>
<feature type="region of interest" description="Disordered" evidence="6">
    <location>
        <begin position="508"/>
        <end position="527"/>
    </location>
</feature>
<comment type="similarity">
    <text evidence="1">Belongs to the 'phage' integrase family.</text>
</comment>
<dbReference type="InterPro" id="IPR036388">
    <property type="entry name" value="WH-like_DNA-bd_sf"/>
</dbReference>
<evidence type="ECO:0000256" key="4">
    <source>
        <dbReference type="ARBA" id="ARBA00023163"/>
    </source>
</evidence>
<keyword evidence="4" id="KW-0804">Transcription</keyword>
<feature type="region of interest" description="Disordered" evidence="6">
    <location>
        <begin position="1"/>
        <end position="20"/>
    </location>
</feature>
<dbReference type="SMART" id="SM00345">
    <property type="entry name" value="HTH_GNTR"/>
    <property type="match status" value="1"/>
</dbReference>
<dbReference type="Gene3D" id="1.10.443.10">
    <property type="entry name" value="Intergrase catalytic core"/>
    <property type="match status" value="1"/>
</dbReference>
<evidence type="ECO:0000259" key="8">
    <source>
        <dbReference type="PROSITE" id="PS51898"/>
    </source>
</evidence>
<organism evidence="9 10">
    <name type="scientific">Pseudonocardia ailaonensis</name>
    <dbReference type="NCBI Taxonomy" id="367279"/>
    <lineage>
        <taxon>Bacteria</taxon>
        <taxon>Bacillati</taxon>
        <taxon>Actinomycetota</taxon>
        <taxon>Actinomycetes</taxon>
        <taxon>Pseudonocardiales</taxon>
        <taxon>Pseudonocardiaceae</taxon>
        <taxon>Pseudonocardia</taxon>
    </lineage>
</organism>
<evidence type="ECO:0000256" key="6">
    <source>
        <dbReference type="SAM" id="MobiDB-lite"/>
    </source>
</evidence>
<evidence type="ECO:0000259" key="7">
    <source>
        <dbReference type="PROSITE" id="PS50949"/>
    </source>
</evidence>
<dbReference type="InterPro" id="IPR036390">
    <property type="entry name" value="WH_DNA-bd_sf"/>
</dbReference>
<protein>
    <recommendedName>
        <fullName evidence="11">Site-specific integrase</fullName>
    </recommendedName>
</protein>
<dbReference type="InterPro" id="IPR013762">
    <property type="entry name" value="Integrase-like_cat_sf"/>
</dbReference>
<gene>
    <name evidence="9" type="ORF">GCM10009836_43080</name>
</gene>
<feature type="domain" description="Tyr recombinase" evidence="8">
    <location>
        <begin position="214"/>
        <end position="415"/>
    </location>
</feature>
<evidence type="ECO:0000256" key="5">
    <source>
        <dbReference type="ARBA" id="ARBA00023172"/>
    </source>
</evidence>
<evidence type="ECO:0000256" key="1">
    <source>
        <dbReference type="ARBA" id="ARBA00008857"/>
    </source>
</evidence>
<evidence type="ECO:0000313" key="9">
    <source>
        <dbReference type="EMBL" id="GAA1858264.1"/>
    </source>
</evidence>
<dbReference type="EMBL" id="BAAAQK010000016">
    <property type="protein sequence ID" value="GAA1858264.1"/>
    <property type="molecule type" value="Genomic_DNA"/>
</dbReference>
<dbReference type="Pfam" id="PF00589">
    <property type="entry name" value="Phage_integrase"/>
    <property type="match status" value="1"/>
</dbReference>
<evidence type="ECO:0000256" key="3">
    <source>
        <dbReference type="ARBA" id="ARBA00023125"/>
    </source>
</evidence>
<keyword evidence="10" id="KW-1185">Reference proteome</keyword>
<comment type="caution">
    <text evidence="9">The sequence shown here is derived from an EMBL/GenBank/DDBJ whole genome shotgun (WGS) entry which is preliminary data.</text>
</comment>
<dbReference type="PROSITE" id="PS51898">
    <property type="entry name" value="TYR_RECOMBINASE"/>
    <property type="match status" value="1"/>
</dbReference>
<keyword evidence="3" id="KW-0238">DNA-binding</keyword>
<dbReference type="CDD" id="cd01189">
    <property type="entry name" value="INT_ICEBs1_C_like"/>
    <property type="match status" value="1"/>
</dbReference>
<dbReference type="InterPro" id="IPR010998">
    <property type="entry name" value="Integrase_recombinase_N"/>
</dbReference>
<accession>A0ABN2N8Y7</accession>
<dbReference type="PANTHER" id="PTHR30349">
    <property type="entry name" value="PHAGE INTEGRASE-RELATED"/>
    <property type="match status" value="1"/>
</dbReference>
<sequence>MFPTVVPCRAQSPRKRSRGSVDLLPSGAYRVRVYAGVDAVSGGRNDLIEIVPPGPRAQKQAEEARTRMLNEVDERRNPRTAATLDQLLDRYLMMIEVGASTKVMYERYLQKHVRPFLGRMKAGAIGPDELDSLYGEMRRCRIHCKSGQKLVDHRTPRAHECDGRCRPHVCRPLSNTTILHVHHVLSGAYRKAVRWRWVSVSPVAQADAPAPNPPDPQPPTPAEAARLIEEASHDPDWGALVWFAITTGARRGEICALRWERVDFDGRVVTISRAIATDGHRNLIEKSTKTHQQRRLAFDDETLAVLIDHRARAEEAAAQVGEELSPRAFVFSQAPDSMQPPVPSSVGQRYTRMAKRLGLDTTLQGLRHYSATELIAAGMDIRTVAGRLGHSGGGITTLRVYAAWLAEADQRAAKGIEARMPERPRSESAAERARRAPRLPSERVAAGLVQRIESGEFAVGEKLPSVNQLAAEYSVGIGTVYKAFELLRIWGAVQTQAGNRPVVLAPESRLEPEPVPEPTSAGPAEDVAGSPNRMLDFVVRRRGYVIADFSAEADTDDAAALRELLVGAVRRDGRDPSDLADFTMEIADPVRKERIRTFVAV</sequence>
<dbReference type="InterPro" id="IPR050090">
    <property type="entry name" value="Tyrosine_recombinase_XerCD"/>
</dbReference>
<dbReference type="Proteomes" id="UP001500449">
    <property type="component" value="Unassembled WGS sequence"/>
</dbReference>
<keyword evidence="5" id="KW-0233">DNA recombination</keyword>
<dbReference type="Gene3D" id="1.10.10.10">
    <property type="entry name" value="Winged helix-like DNA-binding domain superfamily/Winged helix DNA-binding domain"/>
    <property type="match status" value="1"/>
</dbReference>
<dbReference type="InterPro" id="IPR002104">
    <property type="entry name" value="Integrase_catalytic"/>
</dbReference>
<dbReference type="Pfam" id="PF00392">
    <property type="entry name" value="GntR"/>
    <property type="match status" value="1"/>
</dbReference>
<dbReference type="PROSITE" id="PS50949">
    <property type="entry name" value="HTH_GNTR"/>
    <property type="match status" value="1"/>
</dbReference>
<dbReference type="SUPFAM" id="SSF46785">
    <property type="entry name" value="Winged helix' DNA-binding domain"/>
    <property type="match status" value="1"/>
</dbReference>
<dbReference type="InterPro" id="IPR000524">
    <property type="entry name" value="Tscrpt_reg_HTH_GntR"/>
</dbReference>
<reference evidence="9 10" key="1">
    <citation type="journal article" date="2019" name="Int. J. Syst. Evol. Microbiol.">
        <title>The Global Catalogue of Microorganisms (GCM) 10K type strain sequencing project: providing services to taxonomists for standard genome sequencing and annotation.</title>
        <authorList>
            <consortium name="The Broad Institute Genomics Platform"/>
            <consortium name="The Broad Institute Genome Sequencing Center for Infectious Disease"/>
            <person name="Wu L."/>
            <person name="Ma J."/>
        </authorList>
    </citation>
    <scope>NUCLEOTIDE SEQUENCE [LARGE SCALE GENOMIC DNA]</scope>
    <source>
        <strain evidence="9 10">JCM 16009</strain>
    </source>
</reference>